<proteinExistence type="predicted"/>
<dbReference type="RefSeq" id="WP_128640941.1">
    <property type="nucleotide sequence ID" value="NZ_CP008947.1"/>
</dbReference>
<accession>A0A076EQ77</accession>
<organism evidence="1 2">
    <name type="scientific">Rhodococcus opacus</name>
    <name type="common">Nocardia opaca</name>
    <dbReference type="NCBI Taxonomy" id="37919"/>
    <lineage>
        <taxon>Bacteria</taxon>
        <taxon>Bacillati</taxon>
        <taxon>Actinomycetota</taxon>
        <taxon>Actinomycetes</taxon>
        <taxon>Mycobacteriales</taxon>
        <taxon>Nocardiaceae</taxon>
        <taxon>Rhodococcus</taxon>
    </lineage>
</organism>
<evidence type="ECO:0000313" key="2">
    <source>
        <dbReference type="Proteomes" id="UP000028488"/>
    </source>
</evidence>
<gene>
    <name evidence="1" type="ORF">EP51_27080</name>
</gene>
<name>A0A076EQ77_RHOOP</name>
<dbReference type="EMBL" id="CP008947">
    <property type="protein sequence ID" value="AII08091.1"/>
    <property type="molecule type" value="Genomic_DNA"/>
</dbReference>
<evidence type="ECO:0000313" key="1">
    <source>
        <dbReference type="EMBL" id="AII08091.1"/>
    </source>
</evidence>
<reference evidence="1 2" key="1">
    <citation type="submission" date="2014-07" db="EMBL/GenBank/DDBJ databases">
        <title>Genome Sequence of Rhodococcus opacus Strain R7, a Biodegrader of Mono- and Polycyclic Aromatic Hydrocarbons.</title>
        <authorList>
            <person name="Di Gennaro P."/>
            <person name="Zampolli J."/>
            <person name="Presti I."/>
            <person name="Cappelletti M."/>
            <person name="D'Ursi P."/>
            <person name="Orro A."/>
            <person name="Mezzelani A."/>
            <person name="Milanesi L."/>
        </authorList>
    </citation>
    <scope>NUCLEOTIDE SEQUENCE [LARGE SCALE GENOMIC DNA]</scope>
    <source>
        <strain evidence="1 2">R7</strain>
    </source>
</reference>
<dbReference type="Proteomes" id="UP000028488">
    <property type="component" value="Chromosome"/>
</dbReference>
<sequence length="65" mass="7252">MPADSDTADAIESLKKLKLLRSQPNTTVCVNHDIDDWNRLRLNGRQVVQARHSTAGRGLGELRGR</sequence>
<dbReference type="AlphaFoldDB" id="A0A076EQ77"/>
<protein>
    <submittedName>
        <fullName evidence="1">Uncharacterized protein</fullName>
    </submittedName>
</protein>